<dbReference type="PANTHER" id="PTHR12546:SF60">
    <property type="entry name" value="MISFIRE, ISOFORM F"/>
    <property type="match status" value="1"/>
</dbReference>
<evidence type="ECO:0000259" key="6">
    <source>
        <dbReference type="Pfam" id="PF00168"/>
    </source>
</evidence>
<evidence type="ECO:0000313" key="7">
    <source>
        <dbReference type="EMBL" id="KFM79995.1"/>
    </source>
</evidence>
<keyword evidence="4" id="KW-1133">Transmembrane helix</keyword>
<keyword evidence="2" id="KW-0812">Transmembrane</keyword>
<dbReference type="EMBL" id="KK121215">
    <property type="protein sequence ID" value="KFM79995.1"/>
    <property type="molecule type" value="Genomic_DNA"/>
</dbReference>
<dbReference type="STRING" id="407821.A0A087URK6"/>
<dbReference type="Pfam" id="PF00168">
    <property type="entry name" value="C2"/>
    <property type="match status" value="1"/>
</dbReference>
<evidence type="ECO:0000256" key="1">
    <source>
        <dbReference type="ARBA" id="ARBA00004167"/>
    </source>
</evidence>
<sequence length="118" mass="13333">IYSCELENVPDFGGFREWLHSFELYRGKRTGDELEDQNRIVGIFKGSLKVYKNPLPKDVHDPYLPITDPQGGLFQGLPSNEPIHVLVRVYIVKATDLHPADLNGKADPYIVINLGSKK</sequence>
<organism evidence="7 8">
    <name type="scientific">Stegodyphus mimosarum</name>
    <name type="common">African social velvet spider</name>
    <dbReference type="NCBI Taxonomy" id="407821"/>
    <lineage>
        <taxon>Eukaryota</taxon>
        <taxon>Metazoa</taxon>
        <taxon>Ecdysozoa</taxon>
        <taxon>Arthropoda</taxon>
        <taxon>Chelicerata</taxon>
        <taxon>Arachnida</taxon>
        <taxon>Araneae</taxon>
        <taxon>Araneomorphae</taxon>
        <taxon>Entelegynae</taxon>
        <taxon>Eresoidea</taxon>
        <taxon>Eresidae</taxon>
        <taxon>Stegodyphus</taxon>
    </lineage>
</organism>
<evidence type="ECO:0000256" key="4">
    <source>
        <dbReference type="ARBA" id="ARBA00022989"/>
    </source>
</evidence>
<feature type="non-terminal residue" evidence="7">
    <location>
        <position position="1"/>
    </location>
</feature>
<dbReference type="AlphaFoldDB" id="A0A087URK6"/>
<feature type="domain" description="C2" evidence="6">
    <location>
        <begin position="87"/>
        <end position="116"/>
    </location>
</feature>
<dbReference type="InterPro" id="IPR037721">
    <property type="entry name" value="Ferlin"/>
</dbReference>
<protein>
    <submittedName>
        <fullName evidence="7">Otoferlin</fullName>
    </submittedName>
</protein>
<name>A0A087URK6_STEMI</name>
<evidence type="ECO:0000256" key="3">
    <source>
        <dbReference type="ARBA" id="ARBA00022737"/>
    </source>
</evidence>
<reference evidence="7 8" key="1">
    <citation type="submission" date="2013-11" db="EMBL/GenBank/DDBJ databases">
        <title>Genome sequencing of Stegodyphus mimosarum.</title>
        <authorList>
            <person name="Bechsgaard J."/>
        </authorList>
    </citation>
    <scope>NUCLEOTIDE SEQUENCE [LARGE SCALE GENOMIC DNA]</scope>
</reference>
<dbReference type="InterPro" id="IPR000008">
    <property type="entry name" value="C2_dom"/>
</dbReference>
<dbReference type="GO" id="GO:0016020">
    <property type="term" value="C:membrane"/>
    <property type="evidence" value="ECO:0007669"/>
    <property type="project" value="UniProtKB-SubCell"/>
</dbReference>
<gene>
    <name evidence="7" type="ORF">X975_20361</name>
</gene>
<accession>A0A087URK6</accession>
<evidence type="ECO:0000256" key="5">
    <source>
        <dbReference type="ARBA" id="ARBA00023136"/>
    </source>
</evidence>
<evidence type="ECO:0000256" key="2">
    <source>
        <dbReference type="ARBA" id="ARBA00022692"/>
    </source>
</evidence>
<proteinExistence type="predicted"/>
<keyword evidence="5" id="KW-0472">Membrane</keyword>
<keyword evidence="3" id="KW-0677">Repeat</keyword>
<dbReference type="InterPro" id="IPR035892">
    <property type="entry name" value="C2_domain_sf"/>
</dbReference>
<dbReference type="SUPFAM" id="SSF49562">
    <property type="entry name" value="C2 domain (Calcium/lipid-binding domain, CaLB)"/>
    <property type="match status" value="1"/>
</dbReference>
<dbReference type="OrthoDB" id="6433439at2759"/>
<dbReference type="Gene3D" id="2.60.40.150">
    <property type="entry name" value="C2 domain"/>
    <property type="match status" value="1"/>
</dbReference>
<comment type="subcellular location">
    <subcellularLocation>
        <location evidence="1">Membrane</location>
        <topology evidence="1">Single-pass membrane protein</topology>
    </subcellularLocation>
</comment>
<evidence type="ECO:0000313" key="8">
    <source>
        <dbReference type="Proteomes" id="UP000054359"/>
    </source>
</evidence>
<keyword evidence="8" id="KW-1185">Reference proteome</keyword>
<dbReference type="PANTHER" id="PTHR12546">
    <property type="entry name" value="FER-1-LIKE"/>
    <property type="match status" value="1"/>
</dbReference>
<dbReference type="Proteomes" id="UP000054359">
    <property type="component" value="Unassembled WGS sequence"/>
</dbReference>
<feature type="non-terminal residue" evidence="7">
    <location>
        <position position="118"/>
    </location>
</feature>
<dbReference type="GO" id="GO:0007009">
    <property type="term" value="P:plasma membrane organization"/>
    <property type="evidence" value="ECO:0007669"/>
    <property type="project" value="TreeGrafter"/>
</dbReference>